<keyword evidence="4" id="KW-0378">Hydrolase</keyword>
<protein>
    <recommendedName>
        <fullName evidence="1">bis(5'-nucleosyl)-tetraphosphatase (symmetrical)</fullName>
        <ecNumber evidence="1">3.6.1.41</ecNumber>
    </recommendedName>
</protein>
<dbReference type="InterPro" id="IPR006675">
    <property type="entry name" value="HDIG_dom"/>
</dbReference>
<evidence type="ECO:0000313" key="8">
    <source>
        <dbReference type="EMBL" id="ADK80933.1"/>
    </source>
</evidence>
<keyword evidence="2" id="KW-0479">Metal-binding</keyword>
<dbReference type="SMART" id="SM00471">
    <property type="entry name" value="HDc"/>
    <property type="match status" value="1"/>
</dbReference>
<dbReference type="GO" id="GO:0008803">
    <property type="term" value="F:bis(5'-nucleosyl)-tetraphosphatase (symmetrical) activity"/>
    <property type="evidence" value="ECO:0007669"/>
    <property type="project" value="UniProtKB-EC"/>
</dbReference>
<dbReference type="OrthoDB" id="5295945at2"/>
<dbReference type="SUPFAM" id="SSF109604">
    <property type="entry name" value="HD-domain/PDEase-like"/>
    <property type="match status" value="1"/>
</dbReference>
<evidence type="ECO:0000256" key="2">
    <source>
        <dbReference type="ARBA" id="ARBA00022723"/>
    </source>
</evidence>
<dbReference type="NCBIfam" id="TIGR00488">
    <property type="entry name" value="bis(5'-nucleosyl)-tetraphosphatase (symmetrical) YqeK"/>
    <property type="match status" value="1"/>
</dbReference>
<dbReference type="GO" id="GO:0046872">
    <property type="term" value="F:metal ion binding"/>
    <property type="evidence" value="ECO:0007669"/>
    <property type="project" value="UniProtKB-KW"/>
</dbReference>
<evidence type="ECO:0000313" key="9">
    <source>
        <dbReference type="Proteomes" id="UP000002318"/>
    </source>
</evidence>
<dbReference type="eggNOG" id="COG1713">
    <property type="taxonomic scope" value="Bacteria"/>
</dbReference>
<dbReference type="PROSITE" id="PS51831">
    <property type="entry name" value="HD"/>
    <property type="match status" value="1"/>
</dbReference>
<dbReference type="PANTHER" id="PTHR35795:SF1">
    <property type="entry name" value="BIS(5'-NUCLEOSYL)-TETRAPHOSPHATASE, SYMMETRICAL"/>
    <property type="match status" value="1"/>
</dbReference>
<dbReference type="STRING" id="573413.Spirs_1807"/>
<dbReference type="GO" id="GO:0000166">
    <property type="term" value="F:nucleotide binding"/>
    <property type="evidence" value="ECO:0007669"/>
    <property type="project" value="UniProtKB-KW"/>
</dbReference>
<sequence>MKMNLEKMYQRVDVEAKRLLSPSRYQHTVRTAKTAVCLCRRFNADEKLGRLAGIAHDLGRGEKPSVVLETAKAAGRKVSPEEEEHPLLLHGWYGVRLLKAMFPDCPVAVCEAVEFHTAGKPGMGKIAKIIFCADYLEPGRDHLDRTLLEMSGRCETLDSLCIVVLEHQLAYLRSQGRRIVKESLLLYDELKRGSCEEKNRKLK</sequence>
<keyword evidence="5" id="KW-0408">Iron</keyword>
<comment type="catalytic activity">
    <reaction evidence="6">
        <text>P(1),P(4)-bis(5'-adenosyl) tetraphosphate + H2O = 2 ADP + 2 H(+)</text>
        <dbReference type="Rhea" id="RHEA:24252"/>
        <dbReference type="ChEBI" id="CHEBI:15377"/>
        <dbReference type="ChEBI" id="CHEBI:15378"/>
        <dbReference type="ChEBI" id="CHEBI:58141"/>
        <dbReference type="ChEBI" id="CHEBI:456216"/>
        <dbReference type="EC" id="3.6.1.41"/>
    </reaction>
</comment>
<evidence type="ECO:0000256" key="1">
    <source>
        <dbReference type="ARBA" id="ARBA00012506"/>
    </source>
</evidence>
<keyword evidence="3" id="KW-0547">Nucleotide-binding</keyword>
<evidence type="ECO:0000256" key="5">
    <source>
        <dbReference type="ARBA" id="ARBA00023004"/>
    </source>
</evidence>
<dbReference type="HOGENOM" id="CLU_089580_1_2_12"/>
<keyword evidence="9" id="KW-1185">Reference proteome</keyword>
<name>E1R6B5_SEDSS</name>
<proteinExistence type="predicted"/>
<dbReference type="NCBIfam" id="TIGR00277">
    <property type="entry name" value="HDIG"/>
    <property type="match status" value="1"/>
</dbReference>
<dbReference type="EMBL" id="CP002116">
    <property type="protein sequence ID" value="ADK80933.1"/>
    <property type="molecule type" value="Genomic_DNA"/>
</dbReference>
<gene>
    <name evidence="8" type="ordered locus">Spirs_1807</name>
</gene>
<dbReference type="InterPro" id="IPR005249">
    <property type="entry name" value="YqeK"/>
</dbReference>
<dbReference type="EC" id="3.6.1.41" evidence="1"/>
<dbReference type="AlphaFoldDB" id="E1R6B5"/>
<accession>E1R6B5</accession>
<dbReference type="Pfam" id="PF01966">
    <property type="entry name" value="HD"/>
    <property type="match status" value="1"/>
</dbReference>
<dbReference type="RefSeq" id="WP_013254397.1">
    <property type="nucleotide sequence ID" value="NC_014364.1"/>
</dbReference>
<dbReference type="InterPro" id="IPR003607">
    <property type="entry name" value="HD/PDEase_dom"/>
</dbReference>
<organism evidence="8 9">
    <name type="scientific">Sediminispirochaeta smaragdinae (strain DSM 11293 / JCM 15392 / SEBR 4228)</name>
    <name type="common">Spirochaeta smaragdinae</name>
    <dbReference type="NCBI Taxonomy" id="573413"/>
    <lineage>
        <taxon>Bacteria</taxon>
        <taxon>Pseudomonadati</taxon>
        <taxon>Spirochaetota</taxon>
        <taxon>Spirochaetia</taxon>
        <taxon>Spirochaetales</taxon>
        <taxon>Spirochaetaceae</taxon>
        <taxon>Sediminispirochaeta</taxon>
    </lineage>
</organism>
<dbReference type="InterPro" id="IPR006674">
    <property type="entry name" value="HD_domain"/>
</dbReference>
<dbReference type="InterPro" id="IPR051094">
    <property type="entry name" value="Diverse_Catalytic_Enzymes"/>
</dbReference>
<dbReference type="PANTHER" id="PTHR35795">
    <property type="entry name" value="SLR1885 PROTEIN"/>
    <property type="match status" value="1"/>
</dbReference>
<evidence type="ECO:0000256" key="6">
    <source>
        <dbReference type="ARBA" id="ARBA00049417"/>
    </source>
</evidence>
<feature type="domain" description="HD" evidence="7">
    <location>
        <begin position="24"/>
        <end position="139"/>
    </location>
</feature>
<dbReference type="KEGG" id="ssm:Spirs_1807"/>
<reference evidence="8 9" key="1">
    <citation type="journal article" date="2010" name="Stand. Genomic Sci.">
        <title>Complete genome sequence of Spirochaeta smaragdinae type strain (SEBR 4228).</title>
        <authorList>
            <person name="Mavromatis K."/>
            <person name="Yasawong M."/>
            <person name="Chertkov O."/>
            <person name="Lapidus A."/>
            <person name="Lucas S."/>
            <person name="Nolan M."/>
            <person name="Del Rio T.G."/>
            <person name="Tice H."/>
            <person name="Cheng J.F."/>
            <person name="Pitluck S."/>
            <person name="Liolios K."/>
            <person name="Ivanova N."/>
            <person name="Tapia R."/>
            <person name="Han C."/>
            <person name="Bruce D."/>
            <person name="Goodwin L."/>
            <person name="Pati A."/>
            <person name="Chen A."/>
            <person name="Palaniappan K."/>
            <person name="Land M."/>
            <person name="Hauser L."/>
            <person name="Chang Y.J."/>
            <person name="Jeffries C.D."/>
            <person name="Detter J.C."/>
            <person name="Rohde M."/>
            <person name="Brambilla E."/>
            <person name="Spring S."/>
            <person name="Goker M."/>
            <person name="Sikorski J."/>
            <person name="Woyke T."/>
            <person name="Bristow J."/>
            <person name="Eisen J.A."/>
            <person name="Markowitz V."/>
            <person name="Hugenholtz P."/>
            <person name="Klenk H.P."/>
            <person name="Kyrpides N.C."/>
        </authorList>
    </citation>
    <scope>NUCLEOTIDE SEQUENCE [LARGE SCALE GENOMIC DNA]</scope>
    <source>
        <strain evidence="9">DSM 11293 / JCM 15392 / SEBR 4228</strain>
    </source>
</reference>
<evidence type="ECO:0000256" key="4">
    <source>
        <dbReference type="ARBA" id="ARBA00022801"/>
    </source>
</evidence>
<evidence type="ECO:0000256" key="3">
    <source>
        <dbReference type="ARBA" id="ARBA00022741"/>
    </source>
</evidence>
<dbReference type="Gene3D" id="1.10.3210.10">
    <property type="entry name" value="Hypothetical protein af1432"/>
    <property type="match status" value="1"/>
</dbReference>
<dbReference type="Proteomes" id="UP000002318">
    <property type="component" value="Chromosome"/>
</dbReference>
<dbReference type="CDD" id="cd00077">
    <property type="entry name" value="HDc"/>
    <property type="match status" value="1"/>
</dbReference>
<evidence type="ECO:0000259" key="7">
    <source>
        <dbReference type="PROSITE" id="PS51831"/>
    </source>
</evidence>